<dbReference type="PANTHER" id="PTHR12631:SF10">
    <property type="entry name" value="BETA-XYLOSIDASE-LIKE PROTEIN-RELATED"/>
    <property type="match status" value="1"/>
</dbReference>
<organism evidence="1 2">
    <name type="scientific">Pedobacter montanisoli</name>
    <dbReference type="NCBI Taxonomy" id="2923277"/>
    <lineage>
        <taxon>Bacteria</taxon>
        <taxon>Pseudomonadati</taxon>
        <taxon>Bacteroidota</taxon>
        <taxon>Sphingobacteriia</taxon>
        <taxon>Sphingobacteriales</taxon>
        <taxon>Sphingobacteriaceae</taxon>
        <taxon>Pedobacter</taxon>
    </lineage>
</organism>
<name>A0ABS9ZWI6_9SPHI</name>
<gene>
    <name evidence="1" type="ORF">MMF97_08075</name>
</gene>
<evidence type="ECO:0000313" key="2">
    <source>
        <dbReference type="Proteomes" id="UP001165460"/>
    </source>
</evidence>
<dbReference type="Gene3D" id="3.20.20.80">
    <property type="entry name" value="Glycosidases"/>
    <property type="match status" value="1"/>
</dbReference>
<comment type="caution">
    <text evidence="1">The sequence shown here is derived from an EMBL/GenBank/DDBJ whole genome shotgun (WGS) entry which is preliminary data.</text>
</comment>
<accession>A0ABS9ZWI6</accession>
<proteinExistence type="predicted"/>
<evidence type="ECO:0000313" key="1">
    <source>
        <dbReference type="EMBL" id="MCJ0742664.1"/>
    </source>
</evidence>
<evidence type="ECO:0008006" key="3">
    <source>
        <dbReference type="Google" id="ProtNLM"/>
    </source>
</evidence>
<protein>
    <recommendedName>
        <fullName evidence="3">Glycoside hydrolase family 42 N-terminal domain-containing protein</fullName>
    </recommendedName>
</protein>
<dbReference type="EMBL" id="JALGBH010000002">
    <property type="protein sequence ID" value="MCJ0742664.1"/>
    <property type="molecule type" value="Genomic_DNA"/>
</dbReference>
<dbReference type="PROSITE" id="PS51257">
    <property type="entry name" value="PROKAR_LIPOPROTEIN"/>
    <property type="match status" value="1"/>
</dbReference>
<dbReference type="SUPFAM" id="SSF51445">
    <property type="entry name" value="(Trans)glycosidases"/>
    <property type="match status" value="1"/>
</dbReference>
<dbReference type="InterPro" id="IPR017853">
    <property type="entry name" value="GH"/>
</dbReference>
<sequence length="524" mass="59897">MKSAFLWIILLSSFSCNKEKETPTDHANNGNLVNTAIPFKNYLGINLFEWDYVEPQQENLISERKMQIVKAFGGIRHYLDWERIEPDQGKFTFNPSHFGNWRYDLMYDRTRKENIDILTCLKTIPSWLMNTYLENERDYENVPMPYGADKSDPASYILQAKAAFQFAARYGSNSNVDKSLIQLNTKLRWPGDEPNTIQTGLNLVKYLECDNERDKWWKGSQAEQSPEEYAANLSAFYDGHKGKLGKNVGVKNADPSMKVVMAGLAVPNIDYVIKMIEWCKKNRGLKADGTVDLCFDVINYHIYPNDSDYSKNSVATVGVAPELSLIGKIADDFLNMAKKYANGLEVWMTETGYDIGEKSRQRAVPVGNKSALITQADWNLRTALLYARHQINRVMFYMLDDVNASNDIQHHSSGFVNPDFTPRPSWYYMQQAKTILGNYHYTKTLSDDPVVDLYKFNNKEMYVLTIPDQKDRKASYVLDLGNAKQAVIYDLQTNKDKANATTVNTNDGKLTITVSETPLFVEKL</sequence>
<dbReference type="RefSeq" id="WP_243361336.1">
    <property type="nucleotide sequence ID" value="NZ_JALGBH010000002.1"/>
</dbReference>
<dbReference type="InterPro" id="IPR051923">
    <property type="entry name" value="Glycosyl_Hydrolase_39"/>
</dbReference>
<dbReference type="PANTHER" id="PTHR12631">
    <property type="entry name" value="ALPHA-L-IDURONIDASE"/>
    <property type="match status" value="1"/>
</dbReference>
<dbReference type="Proteomes" id="UP001165460">
    <property type="component" value="Unassembled WGS sequence"/>
</dbReference>
<reference evidence="1" key="1">
    <citation type="submission" date="2022-03" db="EMBL/GenBank/DDBJ databases">
        <authorList>
            <person name="Woo C.Y."/>
        </authorList>
    </citation>
    <scope>NUCLEOTIDE SEQUENCE</scope>
    <source>
        <strain evidence="1">CYS-01</strain>
    </source>
</reference>
<keyword evidence="2" id="KW-1185">Reference proteome</keyword>